<evidence type="ECO:0000256" key="9">
    <source>
        <dbReference type="RuleBase" id="RU004166"/>
    </source>
</evidence>
<feature type="binding site" evidence="5 7">
    <location>
        <position position="376"/>
    </location>
    <ligand>
        <name>NAD(+)</name>
        <dbReference type="ChEBI" id="CHEBI:57540"/>
    </ligand>
</feature>
<dbReference type="PIRSF" id="PIRSF001109">
    <property type="entry name" value="Ad_hcy_hydrolase"/>
    <property type="match status" value="1"/>
</dbReference>
<dbReference type="PROSITE" id="PS00739">
    <property type="entry name" value="ADOHCYASE_2"/>
    <property type="match status" value="1"/>
</dbReference>
<evidence type="ECO:0000256" key="1">
    <source>
        <dbReference type="ARBA" id="ARBA00007122"/>
    </source>
</evidence>
<comment type="similarity">
    <text evidence="1 5 9">Belongs to the adenosylhomocysteinase family.</text>
</comment>
<dbReference type="AlphaFoldDB" id="A0A7W7F6Z3"/>
<comment type="cofactor">
    <cofactor evidence="5 7 8">
        <name>NAD(+)</name>
        <dbReference type="ChEBI" id="CHEBI:57540"/>
    </cofactor>
    <text evidence="5 7 8">Binds 1 NAD(+) per subunit.</text>
</comment>
<feature type="domain" description="S-adenosyl-L-homocysteine hydrolase NAD binding" evidence="10">
    <location>
        <begin position="223"/>
        <end position="382"/>
    </location>
</feature>
<keyword evidence="5" id="KW-0963">Cytoplasm</keyword>
<feature type="binding site" evidence="5 7">
    <location>
        <begin position="331"/>
        <end position="333"/>
    </location>
    <ligand>
        <name>NAD(+)</name>
        <dbReference type="ChEBI" id="CHEBI:57540"/>
    </ligand>
</feature>
<dbReference type="Pfam" id="PF05221">
    <property type="entry name" value="AdoHcyase"/>
    <property type="match status" value="1"/>
</dbReference>
<dbReference type="GO" id="GO:0033353">
    <property type="term" value="P:S-adenosylmethionine cycle"/>
    <property type="evidence" value="ECO:0007669"/>
    <property type="project" value="TreeGrafter"/>
</dbReference>
<dbReference type="SMART" id="SM00996">
    <property type="entry name" value="AdoHcyase"/>
    <property type="match status" value="1"/>
</dbReference>
<dbReference type="GO" id="GO:0006730">
    <property type="term" value="P:one-carbon metabolic process"/>
    <property type="evidence" value="ECO:0007669"/>
    <property type="project" value="UniProtKB-UniRule"/>
</dbReference>
<dbReference type="PANTHER" id="PTHR23420:SF0">
    <property type="entry name" value="ADENOSYLHOMOCYSTEINASE"/>
    <property type="match status" value="1"/>
</dbReference>
<feature type="binding site" evidence="5">
    <location>
        <position position="310"/>
    </location>
    <ligand>
        <name>NAD(+)</name>
        <dbReference type="ChEBI" id="CHEBI:57540"/>
    </ligand>
</feature>
<dbReference type="InterPro" id="IPR036291">
    <property type="entry name" value="NAD(P)-bd_dom_sf"/>
</dbReference>
<comment type="subcellular location">
    <subcellularLocation>
        <location evidence="5">Cytoplasm</location>
    </subcellularLocation>
</comment>
<comment type="caution">
    <text evidence="11">The sequence shown here is derived from an EMBL/GenBank/DDBJ whole genome shotgun (WGS) entry which is preliminary data.</text>
</comment>
<dbReference type="PROSITE" id="PS00738">
    <property type="entry name" value="ADOHCYASE_1"/>
    <property type="match status" value="1"/>
</dbReference>
<evidence type="ECO:0000259" key="10">
    <source>
        <dbReference type="SMART" id="SM00997"/>
    </source>
</evidence>
<keyword evidence="12" id="KW-1185">Reference proteome</keyword>
<evidence type="ECO:0000256" key="4">
    <source>
        <dbReference type="ARBA" id="ARBA00023027"/>
    </source>
</evidence>
<name>A0A7W7F6Z3_9SPHN</name>
<evidence type="ECO:0000313" key="11">
    <source>
        <dbReference type="EMBL" id="MBB4632194.1"/>
    </source>
</evidence>
<dbReference type="Pfam" id="PF00670">
    <property type="entry name" value="AdoHcyase_NAD"/>
    <property type="match status" value="1"/>
</dbReference>
<dbReference type="InterPro" id="IPR042172">
    <property type="entry name" value="Adenosylhomocyst_ase-like_sf"/>
</dbReference>
<feature type="binding site" evidence="5 6">
    <location>
        <position position="218"/>
    </location>
    <ligand>
        <name>substrate</name>
    </ligand>
</feature>
<feature type="binding site" evidence="5 6">
    <location>
        <position position="222"/>
    </location>
    <ligand>
        <name>substrate</name>
    </ligand>
</feature>
<feature type="binding site" evidence="5 7">
    <location>
        <begin position="189"/>
        <end position="191"/>
    </location>
    <ligand>
        <name>NAD(+)</name>
        <dbReference type="ChEBI" id="CHEBI:57540"/>
    </ligand>
</feature>
<evidence type="ECO:0000256" key="2">
    <source>
        <dbReference type="ARBA" id="ARBA00022563"/>
    </source>
</evidence>
<feature type="binding site" evidence="5 7">
    <location>
        <position position="275"/>
    </location>
    <ligand>
        <name>NAD(+)</name>
        <dbReference type="ChEBI" id="CHEBI:57540"/>
    </ligand>
</feature>
<keyword evidence="4 5" id="KW-0520">NAD</keyword>
<comment type="function">
    <text evidence="5">May play a key role in the regulation of the intracellular concentration of adenosylhomocysteine.</text>
</comment>
<dbReference type="CDD" id="cd00401">
    <property type="entry name" value="SAHH"/>
    <property type="match status" value="1"/>
</dbReference>
<protein>
    <recommendedName>
        <fullName evidence="5">Adenosylhomocysteinase</fullName>
        <ecNumber evidence="5">3.13.2.1</ecNumber>
    </recommendedName>
    <alternativeName>
        <fullName evidence="5">S-adenosyl-L-homocysteine hydrolase</fullName>
        <shortName evidence="5">AdoHcyase</shortName>
    </alternativeName>
</protein>
<gene>
    <name evidence="5" type="primary">ahcY</name>
    <name evidence="11" type="ORF">GGQ98_001813</name>
</gene>
<keyword evidence="3 5" id="KW-0378">Hydrolase</keyword>
<dbReference type="InterPro" id="IPR000043">
    <property type="entry name" value="Adenosylhomocysteinase-like"/>
</dbReference>
<dbReference type="HAMAP" id="MF_00563">
    <property type="entry name" value="AdoHcyase"/>
    <property type="match status" value="1"/>
</dbReference>
<dbReference type="FunFam" id="3.40.50.720:FF:000004">
    <property type="entry name" value="Adenosylhomocysteinase"/>
    <property type="match status" value="1"/>
</dbReference>
<feature type="binding site" evidence="5 6">
    <location>
        <position position="188"/>
    </location>
    <ligand>
        <name>substrate</name>
    </ligand>
</feature>
<feature type="binding site" evidence="5">
    <location>
        <position position="223"/>
    </location>
    <ligand>
        <name>NAD(+)</name>
        <dbReference type="ChEBI" id="CHEBI:57540"/>
    </ligand>
</feature>
<accession>A0A7W7F6Z3</accession>
<comment type="catalytic activity">
    <reaction evidence="5 8">
        <text>S-adenosyl-L-homocysteine + H2O = L-homocysteine + adenosine</text>
        <dbReference type="Rhea" id="RHEA:21708"/>
        <dbReference type="ChEBI" id="CHEBI:15377"/>
        <dbReference type="ChEBI" id="CHEBI:16335"/>
        <dbReference type="ChEBI" id="CHEBI:57856"/>
        <dbReference type="ChEBI" id="CHEBI:58199"/>
        <dbReference type="EC" id="3.13.2.1"/>
    </reaction>
</comment>
<dbReference type="SMART" id="SM00997">
    <property type="entry name" value="AdoHcyase_NAD"/>
    <property type="match status" value="1"/>
</dbReference>
<evidence type="ECO:0000256" key="7">
    <source>
        <dbReference type="PIRSR" id="PIRSR001109-2"/>
    </source>
</evidence>
<dbReference type="GO" id="GO:0004013">
    <property type="term" value="F:adenosylhomocysteinase activity"/>
    <property type="evidence" value="ECO:0007669"/>
    <property type="project" value="UniProtKB-UniRule"/>
</dbReference>
<dbReference type="Gene3D" id="3.40.50.720">
    <property type="entry name" value="NAD(P)-binding Rossmann-like Domain"/>
    <property type="match status" value="1"/>
</dbReference>
<feature type="binding site" evidence="7">
    <location>
        <begin position="254"/>
        <end position="259"/>
    </location>
    <ligand>
        <name>NAD(+)</name>
        <dbReference type="ChEBI" id="CHEBI:57540"/>
    </ligand>
</feature>
<evidence type="ECO:0000256" key="8">
    <source>
        <dbReference type="RuleBase" id="RU000548"/>
    </source>
</evidence>
<dbReference type="EMBL" id="JACHNZ010000018">
    <property type="protein sequence ID" value="MBB4632194.1"/>
    <property type="molecule type" value="Genomic_DNA"/>
</dbReference>
<feature type="binding site" evidence="7">
    <location>
        <position position="383"/>
    </location>
    <ligand>
        <name>NAD(+)</name>
        <dbReference type="ChEBI" id="CHEBI:57540"/>
    </ligand>
</feature>
<dbReference type="SUPFAM" id="SSF51735">
    <property type="entry name" value="NAD(P)-binding Rossmann-fold domains"/>
    <property type="match status" value="1"/>
</dbReference>
<dbReference type="GO" id="GO:0071269">
    <property type="term" value="P:L-homocysteine biosynthetic process"/>
    <property type="evidence" value="ECO:0007669"/>
    <property type="project" value="UniProtKB-UniRule"/>
</dbReference>
<keyword evidence="2 5" id="KW-0554">One-carbon metabolism</keyword>
<sequence length="462" mass="50090">MAQDYIVRDISLADWGRRELQIAETEMPGLMSLRAEYGAAQPLKGARITGSLHMTIQTAALIETLTALGAEVRWASCNIYSTQDHAAAAIAAQGIPVFAVKGETLAEYWDYIDLTFQWPGEPANMILDDGGDATMFILWGARLEAGESLPAPTNEEEEEFQRVVKARAAASPGFFTKTLKSLRGVSEETTTGVHRLYELAKAGKLPFPAFNVNDSVTKSKFDNKYGCKESLVDGIRRGTDVMMAGKVAVVAGYGDVGKGSAASLRGAGARVMVTEIDPICALQAAMDGFQVVTMETAAPIADIFVTATGNKDVITIDHMRAMKDMAIVGNIGHFDNEIQVGALKNLKWTEVKPQVDLIEFPDAKRIILLSQGRLLNLGNATGHPSFVMSASFSNQVLAQIELFTRGGDYKNEVYVLPKHLDEKVAALHLEKLGVELTTLSAEQSSYLGIDAAGPFKTDQYRY</sequence>
<evidence type="ECO:0000313" key="12">
    <source>
        <dbReference type="Proteomes" id="UP000566324"/>
    </source>
</evidence>
<dbReference type="NCBIfam" id="NF004005">
    <property type="entry name" value="PRK05476.2-3"/>
    <property type="match status" value="1"/>
</dbReference>
<proteinExistence type="inferred from homology"/>
<dbReference type="PANTHER" id="PTHR23420">
    <property type="entry name" value="ADENOSYLHOMOCYSTEINASE"/>
    <property type="match status" value="1"/>
</dbReference>
<feature type="binding site" evidence="5 6">
    <location>
        <position position="129"/>
    </location>
    <ligand>
        <name>substrate</name>
    </ligand>
</feature>
<dbReference type="UniPathway" id="UPA00314">
    <property type="reaction ID" value="UER00076"/>
</dbReference>
<dbReference type="Gene3D" id="3.40.50.1480">
    <property type="entry name" value="Adenosylhomocysteinase-like"/>
    <property type="match status" value="1"/>
</dbReference>
<dbReference type="InterPro" id="IPR020082">
    <property type="entry name" value="S-Ado-L-homoCys_hydrolase_CS"/>
</dbReference>
<dbReference type="NCBIfam" id="TIGR00936">
    <property type="entry name" value="ahcY"/>
    <property type="match status" value="1"/>
</dbReference>
<evidence type="ECO:0000256" key="6">
    <source>
        <dbReference type="PIRSR" id="PIRSR001109-1"/>
    </source>
</evidence>
<dbReference type="Proteomes" id="UP000566324">
    <property type="component" value="Unassembled WGS sequence"/>
</dbReference>
<feature type="binding site" evidence="5 6">
    <location>
        <position position="55"/>
    </location>
    <ligand>
        <name>substrate</name>
    </ligand>
</feature>
<reference evidence="11 12" key="1">
    <citation type="submission" date="2020-08" db="EMBL/GenBank/DDBJ databases">
        <title>Genomic Encyclopedia of Type Strains, Phase IV (KMG-IV): sequencing the most valuable type-strain genomes for metagenomic binning, comparative biology and taxonomic classification.</title>
        <authorList>
            <person name="Goeker M."/>
        </authorList>
    </citation>
    <scope>NUCLEOTIDE SEQUENCE [LARGE SCALE GENOMIC DNA]</scope>
    <source>
        <strain evidence="11 12">DSM 17328</strain>
    </source>
</reference>
<organism evidence="11 12">
    <name type="scientific">Sphingosinicella soli</name>
    <dbReference type="NCBI Taxonomy" id="333708"/>
    <lineage>
        <taxon>Bacteria</taxon>
        <taxon>Pseudomonadati</taxon>
        <taxon>Pseudomonadota</taxon>
        <taxon>Alphaproteobacteria</taxon>
        <taxon>Sphingomonadales</taxon>
        <taxon>Sphingosinicellaceae</taxon>
        <taxon>Sphingosinicella</taxon>
    </lineage>
</organism>
<evidence type="ECO:0000256" key="5">
    <source>
        <dbReference type="HAMAP-Rule" id="MF_00563"/>
    </source>
</evidence>
<dbReference type="RefSeq" id="WP_184068292.1">
    <property type="nucleotide sequence ID" value="NZ_JACHNZ010000018.1"/>
</dbReference>
<dbReference type="SUPFAM" id="SSF52283">
    <property type="entry name" value="Formate/glycerate dehydrogenase catalytic domain-like"/>
    <property type="match status" value="1"/>
</dbReference>
<dbReference type="EC" id="3.13.2.1" evidence="5"/>
<evidence type="ECO:0000256" key="3">
    <source>
        <dbReference type="ARBA" id="ARBA00022801"/>
    </source>
</evidence>
<feature type="binding site" evidence="5">
    <location>
        <begin position="252"/>
        <end position="257"/>
    </location>
    <ligand>
        <name>NAD(+)</name>
        <dbReference type="ChEBI" id="CHEBI:57540"/>
    </ligand>
</feature>
<dbReference type="GO" id="GO:0005829">
    <property type="term" value="C:cytosol"/>
    <property type="evidence" value="ECO:0007669"/>
    <property type="project" value="TreeGrafter"/>
</dbReference>
<comment type="pathway">
    <text evidence="5 8">Amino-acid biosynthesis; L-homocysteine biosynthesis; L-homocysteine from S-adenosyl-L-homocysteine: step 1/1.</text>
</comment>
<dbReference type="InterPro" id="IPR015878">
    <property type="entry name" value="Ado_hCys_hydrolase_NAD-bd"/>
</dbReference>